<dbReference type="SMART" id="SM00327">
    <property type="entry name" value="VWA"/>
    <property type="match status" value="1"/>
</dbReference>
<proteinExistence type="predicted"/>
<evidence type="ECO:0000256" key="1">
    <source>
        <dbReference type="SAM" id="SignalP"/>
    </source>
</evidence>
<keyword evidence="1" id="KW-0732">Signal</keyword>
<dbReference type="Proteomes" id="UP000838412">
    <property type="component" value="Chromosome 7"/>
</dbReference>
<sequence length="236" mass="26327">MACPRMMYLCVCVCAVASLLTEAAPIQGPTIQEPTIKDPEIQDSTIQVPTIQVPTIQDPVKMDLLFIVDSSEGVGQRQFHRFKRSMKTTVRNFPAAIDKDNVRVAMIMFSDEAETRVVFHLDDMFDKEEIMNAIGHTKYTGNRGRMMGKALGLAREKVFHQERGSREDAHRLVFLMTTGPSDDPKDVKHQAAELLNNGVELFATGIAIDSPIDKEELSDIVSAPPETHLYILQAGR</sequence>
<dbReference type="Gene3D" id="3.40.50.410">
    <property type="entry name" value="von Willebrand factor, type A domain"/>
    <property type="match status" value="1"/>
</dbReference>
<name>A0A8K0EXT8_BRALA</name>
<dbReference type="EMBL" id="OV696692">
    <property type="protein sequence ID" value="CAH1270454.1"/>
    <property type="molecule type" value="Genomic_DNA"/>
</dbReference>
<dbReference type="OrthoDB" id="10256829at2759"/>
<feature type="chain" id="PRO_5035420999" evidence="1">
    <location>
        <begin position="24"/>
        <end position="236"/>
    </location>
</feature>
<keyword evidence="4" id="KW-1185">Reference proteome</keyword>
<dbReference type="CDD" id="cd01450">
    <property type="entry name" value="vWFA_subfamily_ECM"/>
    <property type="match status" value="1"/>
</dbReference>
<protein>
    <submittedName>
        <fullName evidence="3">COL12A1 protein</fullName>
    </submittedName>
</protein>
<evidence type="ECO:0000313" key="4">
    <source>
        <dbReference type="Proteomes" id="UP000838412"/>
    </source>
</evidence>
<evidence type="ECO:0000313" key="3">
    <source>
        <dbReference type="EMBL" id="CAH1270454.1"/>
    </source>
</evidence>
<dbReference type="PROSITE" id="PS50234">
    <property type="entry name" value="VWFA"/>
    <property type="match status" value="1"/>
</dbReference>
<feature type="domain" description="VWFA" evidence="2">
    <location>
        <begin position="63"/>
        <end position="236"/>
    </location>
</feature>
<dbReference type="PANTHER" id="PTHR24020:SF20">
    <property type="entry name" value="PH DOMAIN-CONTAINING PROTEIN"/>
    <property type="match status" value="1"/>
</dbReference>
<feature type="signal peptide" evidence="1">
    <location>
        <begin position="1"/>
        <end position="23"/>
    </location>
</feature>
<dbReference type="InterPro" id="IPR002035">
    <property type="entry name" value="VWF_A"/>
</dbReference>
<organism evidence="3 4">
    <name type="scientific">Branchiostoma lanceolatum</name>
    <name type="common">Common lancelet</name>
    <name type="synonym">Amphioxus lanceolatum</name>
    <dbReference type="NCBI Taxonomy" id="7740"/>
    <lineage>
        <taxon>Eukaryota</taxon>
        <taxon>Metazoa</taxon>
        <taxon>Chordata</taxon>
        <taxon>Cephalochordata</taxon>
        <taxon>Leptocardii</taxon>
        <taxon>Amphioxiformes</taxon>
        <taxon>Branchiostomatidae</taxon>
        <taxon>Branchiostoma</taxon>
    </lineage>
</organism>
<dbReference type="InterPro" id="IPR050525">
    <property type="entry name" value="ECM_Assembly_Org"/>
</dbReference>
<gene>
    <name evidence="3" type="primary">COL12A1</name>
    <name evidence="3" type="ORF">BLAG_LOCUS22737</name>
</gene>
<reference evidence="3" key="1">
    <citation type="submission" date="2022-01" db="EMBL/GenBank/DDBJ databases">
        <authorList>
            <person name="Braso-Vives M."/>
        </authorList>
    </citation>
    <scope>NUCLEOTIDE SEQUENCE</scope>
</reference>
<dbReference type="InterPro" id="IPR036465">
    <property type="entry name" value="vWFA_dom_sf"/>
</dbReference>
<dbReference type="AlphaFoldDB" id="A0A8K0EXT8"/>
<dbReference type="PANTHER" id="PTHR24020">
    <property type="entry name" value="COLLAGEN ALPHA"/>
    <property type="match status" value="1"/>
</dbReference>
<evidence type="ECO:0000259" key="2">
    <source>
        <dbReference type="PROSITE" id="PS50234"/>
    </source>
</evidence>
<dbReference type="SUPFAM" id="SSF53300">
    <property type="entry name" value="vWA-like"/>
    <property type="match status" value="1"/>
</dbReference>
<accession>A0A8K0EXT8</accession>
<dbReference type="Pfam" id="PF00092">
    <property type="entry name" value="VWA"/>
    <property type="match status" value="1"/>
</dbReference>